<proteinExistence type="predicted"/>
<dbReference type="InterPro" id="IPR001584">
    <property type="entry name" value="Integrase_cat-core"/>
</dbReference>
<evidence type="ECO:0000259" key="1">
    <source>
        <dbReference type="PROSITE" id="PS50994"/>
    </source>
</evidence>
<name>A0AAW6VNS4_9BACT</name>
<feature type="domain" description="Integrase catalytic" evidence="1">
    <location>
        <begin position="72"/>
        <end position="234"/>
    </location>
</feature>
<dbReference type="EMBL" id="JAQTJH010000007">
    <property type="protein sequence ID" value="MDK2062285.1"/>
    <property type="molecule type" value="Genomic_DNA"/>
</dbReference>
<accession>A0AAW6VNS4</accession>
<dbReference type="PROSITE" id="PS50994">
    <property type="entry name" value="INTEGRASE"/>
    <property type="match status" value="1"/>
</dbReference>
<dbReference type="Pfam" id="PF13333">
    <property type="entry name" value="rve_2"/>
    <property type="match status" value="1"/>
</dbReference>
<evidence type="ECO:0000313" key="2">
    <source>
        <dbReference type="EMBL" id="MDK2062285.1"/>
    </source>
</evidence>
<dbReference type="GO" id="GO:0003676">
    <property type="term" value="F:nucleic acid binding"/>
    <property type="evidence" value="ECO:0007669"/>
    <property type="project" value="InterPro"/>
</dbReference>
<reference evidence="2" key="2">
    <citation type="submission" date="2023-02" db="EMBL/GenBank/DDBJ databases">
        <authorList>
            <person name="Concha-Toloza M."/>
            <person name="Lopez-Cantillo M."/>
            <person name="Molina-Mora J."/>
            <person name="Collado L."/>
        </authorList>
    </citation>
    <scope>NUCLEOTIDE SEQUENCE</scope>
    <source>
        <strain evidence="2">FR1p273A</strain>
    </source>
</reference>
<dbReference type="InterPro" id="IPR036397">
    <property type="entry name" value="RNaseH_sf"/>
</dbReference>
<protein>
    <submittedName>
        <fullName evidence="2">IS3 family transposase</fullName>
    </submittedName>
</protein>
<dbReference type="Proteomes" id="UP001237843">
    <property type="component" value="Unassembled WGS sequence"/>
</dbReference>
<dbReference type="InterPro" id="IPR048020">
    <property type="entry name" value="Transpos_IS3"/>
</dbReference>
<reference evidence="2" key="1">
    <citation type="journal article" date="2023" name="Antibiotics">
        <title>Genomic Characterization of Antibiotic-Resistant Campylobacterales Isolated from Chilean Poultry Meat.</title>
        <authorList>
            <person name="Concha-Toloza M."/>
            <person name="Lopez-Cantillo M."/>
            <person name="Molina-Mora J.A."/>
            <person name="Collado L."/>
        </authorList>
    </citation>
    <scope>NUCLEOTIDE SEQUENCE</scope>
    <source>
        <strain evidence="2">FR1p273A</strain>
    </source>
</reference>
<gene>
    <name evidence="2" type="ORF">PT520_07065</name>
</gene>
<dbReference type="Gene3D" id="3.30.420.10">
    <property type="entry name" value="Ribonuclease H-like superfamily/Ribonuclease H"/>
    <property type="match status" value="1"/>
</dbReference>
<evidence type="ECO:0000313" key="3">
    <source>
        <dbReference type="Proteomes" id="UP001237843"/>
    </source>
</evidence>
<dbReference type="NCBIfam" id="NF033516">
    <property type="entry name" value="transpos_IS3"/>
    <property type="match status" value="1"/>
</dbReference>
<dbReference type="AlphaFoldDB" id="A0AAW6VNS4"/>
<sequence length="245" mass="29008">MKKAYKESNGIYGYRNIHKDLKASNIHVNKKRVARLMKEAKLCGIGNYRRKPKYKVGAIHKAHPNHLKQCFLTHKPNESWVSDITYIRTYEGWLYLATVIDLYSRKIIGWATGHRQSTSLIIEALKKTTHRIKNHKVILHSDQGSQYSSYEYQVFLKHHNIIPSMSRRGNCYDNAVAESFFKTLKKELVRKTIFNTRVEARDKIFEYIEMFYNSKRRHSFLDFISPNEFEKRYNDSVTQPKVLTE</sequence>
<dbReference type="PANTHER" id="PTHR46889">
    <property type="entry name" value="TRANSPOSASE INSF FOR INSERTION SEQUENCE IS3B-RELATED"/>
    <property type="match status" value="1"/>
</dbReference>
<dbReference type="InterPro" id="IPR012337">
    <property type="entry name" value="RNaseH-like_sf"/>
</dbReference>
<dbReference type="PANTHER" id="PTHR46889:SF4">
    <property type="entry name" value="TRANSPOSASE INSO FOR INSERTION SEQUENCE ELEMENT IS911B-RELATED"/>
    <property type="match status" value="1"/>
</dbReference>
<dbReference type="Pfam" id="PF13276">
    <property type="entry name" value="HTH_21"/>
    <property type="match status" value="1"/>
</dbReference>
<organism evidence="2 3">
    <name type="scientific">Aliarcobacter butzleri</name>
    <dbReference type="NCBI Taxonomy" id="28197"/>
    <lineage>
        <taxon>Bacteria</taxon>
        <taxon>Pseudomonadati</taxon>
        <taxon>Campylobacterota</taxon>
        <taxon>Epsilonproteobacteria</taxon>
        <taxon>Campylobacterales</taxon>
        <taxon>Arcobacteraceae</taxon>
        <taxon>Aliarcobacter</taxon>
    </lineage>
</organism>
<dbReference type="SUPFAM" id="SSF53098">
    <property type="entry name" value="Ribonuclease H-like"/>
    <property type="match status" value="1"/>
</dbReference>
<comment type="caution">
    <text evidence="2">The sequence shown here is derived from an EMBL/GenBank/DDBJ whole genome shotgun (WGS) entry which is preliminary data.</text>
</comment>
<dbReference type="GO" id="GO:0015074">
    <property type="term" value="P:DNA integration"/>
    <property type="evidence" value="ECO:0007669"/>
    <property type="project" value="InterPro"/>
</dbReference>
<dbReference type="InterPro" id="IPR050900">
    <property type="entry name" value="Transposase_IS3/IS150/IS904"/>
</dbReference>
<dbReference type="Pfam" id="PF00665">
    <property type="entry name" value="rve"/>
    <property type="match status" value="1"/>
</dbReference>
<dbReference type="InterPro" id="IPR025948">
    <property type="entry name" value="HTH-like_dom"/>
</dbReference>